<reference evidence="1 2" key="1">
    <citation type="submission" date="2021-06" db="EMBL/GenBank/DDBJ databases">
        <authorList>
            <person name="Palmer J.M."/>
        </authorList>
    </citation>
    <scope>NUCLEOTIDE SEQUENCE [LARGE SCALE GENOMIC DNA]</scope>
    <source>
        <strain evidence="1 2">GA_2019</strain>
        <tissue evidence="1">Muscle</tissue>
    </source>
</reference>
<evidence type="ECO:0000313" key="1">
    <source>
        <dbReference type="EMBL" id="MEQ2185853.1"/>
    </source>
</evidence>
<sequence>MGKHNFGRLVAILISVAVFAISLVFNGLSVVGAGELNDILSLLLLLEDVNSPCGIIKSNIMQVSIEYKSVVFPLLQVLIQQPQAMCRQCMTLRSPLQAGPSTSGLSSISGWWQ</sequence>
<dbReference type="EMBL" id="JAHRIO010082255">
    <property type="protein sequence ID" value="MEQ2185853.1"/>
    <property type="molecule type" value="Genomic_DNA"/>
</dbReference>
<organism evidence="1 2">
    <name type="scientific">Goodea atripinnis</name>
    <dbReference type="NCBI Taxonomy" id="208336"/>
    <lineage>
        <taxon>Eukaryota</taxon>
        <taxon>Metazoa</taxon>
        <taxon>Chordata</taxon>
        <taxon>Craniata</taxon>
        <taxon>Vertebrata</taxon>
        <taxon>Euteleostomi</taxon>
        <taxon>Actinopterygii</taxon>
        <taxon>Neopterygii</taxon>
        <taxon>Teleostei</taxon>
        <taxon>Neoteleostei</taxon>
        <taxon>Acanthomorphata</taxon>
        <taxon>Ovalentaria</taxon>
        <taxon>Atherinomorphae</taxon>
        <taxon>Cyprinodontiformes</taxon>
        <taxon>Goodeidae</taxon>
        <taxon>Goodea</taxon>
    </lineage>
</organism>
<evidence type="ECO:0000313" key="2">
    <source>
        <dbReference type="Proteomes" id="UP001476798"/>
    </source>
</evidence>
<accession>A0ABV0PQT1</accession>
<protein>
    <submittedName>
        <fullName evidence="1">Uncharacterized protein</fullName>
    </submittedName>
</protein>
<dbReference type="Proteomes" id="UP001476798">
    <property type="component" value="Unassembled WGS sequence"/>
</dbReference>
<name>A0ABV0PQT1_9TELE</name>
<gene>
    <name evidence="1" type="ORF">GOODEAATRI_022413</name>
</gene>
<comment type="caution">
    <text evidence="1">The sequence shown here is derived from an EMBL/GenBank/DDBJ whole genome shotgun (WGS) entry which is preliminary data.</text>
</comment>
<keyword evidence="2" id="KW-1185">Reference proteome</keyword>
<proteinExistence type="predicted"/>